<dbReference type="InterPro" id="IPR011701">
    <property type="entry name" value="MFS"/>
</dbReference>
<feature type="transmembrane region" description="Helical" evidence="7">
    <location>
        <begin position="318"/>
        <end position="337"/>
    </location>
</feature>
<dbReference type="PRINTS" id="PR01988">
    <property type="entry name" value="EXPORTERBACE"/>
</dbReference>
<dbReference type="SUPFAM" id="SSF103473">
    <property type="entry name" value="MFS general substrate transporter"/>
    <property type="match status" value="1"/>
</dbReference>
<keyword evidence="4 7" id="KW-0812">Transmembrane</keyword>
<keyword evidence="3" id="KW-1003">Cell membrane</keyword>
<evidence type="ECO:0000256" key="5">
    <source>
        <dbReference type="ARBA" id="ARBA00022989"/>
    </source>
</evidence>
<dbReference type="Gene3D" id="1.20.1250.20">
    <property type="entry name" value="MFS general substrate transporter like domains"/>
    <property type="match status" value="1"/>
</dbReference>
<proteinExistence type="predicted"/>
<gene>
    <name evidence="9" type="ORF">CN613_17585</name>
</gene>
<sequence length="423" mass="46315">MKRLYKGLWKHRDYRNLWVGQTISMFGTQIALIALPLVAAITLGASPLQMGILQAIEYLPVLLISLVAGVWIDRRPIRPILITTDIVRAILLLAIPISMYFGVLNLELLYVVAFLVGINTVFSDIGQMSYLPVIVKKEDLIEGNSKLEFSYSTASIVGQGLGGVLIQIFTAPFAILIQSLALLFSSLFLFRIKKKEEVQKVENEESNMMEMIKEGISYVIKNKIIRNLVITTMIFNFFTILIEPIYLLFVSRGLKLAPVFIGMIFGMAGAGALLGALLVGPMTRKLGLGRCMVVALFLAGLSSLLIPVATFLPTIPAVILLMVMQLIDAIMIVVYNINQRSLRTSITPDNLLGRMNSSIRLCVMGIVPVAALAGGFIAGIIEVLPTLIIGSVGIIFSSVFVAFTSIHELEEIPKSDLGEEVNV</sequence>
<evidence type="ECO:0000256" key="2">
    <source>
        <dbReference type="ARBA" id="ARBA00022448"/>
    </source>
</evidence>
<evidence type="ECO:0000256" key="3">
    <source>
        <dbReference type="ARBA" id="ARBA00022475"/>
    </source>
</evidence>
<dbReference type="PANTHER" id="PTHR23513:SF6">
    <property type="entry name" value="MAJOR FACILITATOR SUPERFAMILY ASSOCIATED DOMAIN-CONTAINING PROTEIN"/>
    <property type="match status" value="1"/>
</dbReference>
<feature type="transmembrane region" description="Helical" evidence="7">
    <location>
        <begin position="256"/>
        <end position="279"/>
    </location>
</feature>
<keyword evidence="5 7" id="KW-1133">Transmembrane helix</keyword>
<comment type="subcellular location">
    <subcellularLocation>
        <location evidence="1">Cell membrane</location>
        <topology evidence="1">Multi-pass membrane protein</topology>
    </subcellularLocation>
</comment>
<dbReference type="CDD" id="cd06173">
    <property type="entry name" value="MFS_MefA_like"/>
    <property type="match status" value="1"/>
</dbReference>
<accession>A0A2A8C2Y4</accession>
<protein>
    <submittedName>
        <fullName evidence="9">MFS transporter</fullName>
    </submittedName>
</protein>
<feature type="transmembrane region" description="Helical" evidence="7">
    <location>
        <begin position="291"/>
        <end position="312"/>
    </location>
</feature>
<dbReference type="InterPro" id="IPR020846">
    <property type="entry name" value="MFS_dom"/>
</dbReference>
<dbReference type="GO" id="GO:0005886">
    <property type="term" value="C:plasma membrane"/>
    <property type="evidence" value="ECO:0007669"/>
    <property type="project" value="UniProtKB-SubCell"/>
</dbReference>
<dbReference type="AlphaFoldDB" id="A0A2A8C2Y4"/>
<dbReference type="RefSeq" id="WP_098128999.1">
    <property type="nucleotide sequence ID" value="NZ_NUDP01000062.1"/>
</dbReference>
<dbReference type="GO" id="GO:0022857">
    <property type="term" value="F:transmembrane transporter activity"/>
    <property type="evidence" value="ECO:0007669"/>
    <property type="project" value="InterPro"/>
</dbReference>
<evidence type="ECO:0000256" key="1">
    <source>
        <dbReference type="ARBA" id="ARBA00004651"/>
    </source>
</evidence>
<dbReference type="InterPro" id="IPR022324">
    <property type="entry name" value="Bacilysin_exporter_BacE_put"/>
</dbReference>
<feature type="transmembrane region" description="Helical" evidence="7">
    <location>
        <begin position="387"/>
        <end position="406"/>
    </location>
</feature>
<dbReference type="InterPro" id="IPR036259">
    <property type="entry name" value="MFS_trans_sf"/>
</dbReference>
<reference evidence="9 10" key="1">
    <citation type="submission" date="2017-09" db="EMBL/GenBank/DDBJ databases">
        <title>Large-scale bioinformatics analysis of Bacillus genomes uncovers conserved roles of natural products in bacterial physiology.</title>
        <authorList>
            <consortium name="Agbiome Team Llc"/>
            <person name="Bleich R.M."/>
            <person name="Grubbs K.J."/>
            <person name="Santa Maria K.C."/>
            <person name="Allen S.E."/>
            <person name="Farag S."/>
            <person name="Shank E.A."/>
            <person name="Bowers A."/>
        </authorList>
    </citation>
    <scope>NUCLEOTIDE SEQUENCE [LARGE SCALE GENOMIC DNA]</scope>
    <source>
        <strain evidence="9 10">AFS009893</strain>
    </source>
</reference>
<keyword evidence="2" id="KW-0813">Transport</keyword>
<evidence type="ECO:0000256" key="6">
    <source>
        <dbReference type="ARBA" id="ARBA00023136"/>
    </source>
</evidence>
<keyword evidence="6 7" id="KW-0472">Membrane</keyword>
<feature type="transmembrane region" description="Helical" evidence="7">
    <location>
        <begin position="228"/>
        <end position="250"/>
    </location>
</feature>
<organism evidence="9 10">
    <name type="scientific">Bacillus pseudomycoides</name>
    <dbReference type="NCBI Taxonomy" id="64104"/>
    <lineage>
        <taxon>Bacteria</taxon>
        <taxon>Bacillati</taxon>
        <taxon>Bacillota</taxon>
        <taxon>Bacilli</taxon>
        <taxon>Bacillales</taxon>
        <taxon>Bacillaceae</taxon>
        <taxon>Bacillus</taxon>
        <taxon>Bacillus cereus group</taxon>
    </lineage>
</organism>
<name>A0A2A8C2Y4_9BACI</name>
<evidence type="ECO:0000256" key="4">
    <source>
        <dbReference type="ARBA" id="ARBA00022692"/>
    </source>
</evidence>
<feature type="transmembrane region" description="Helical" evidence="7">
    <location>
        <begin position="21"/>
        <end position="45"/>
    </location>
</feature>
<evidence type="ECO:0000313" key="9">
    <source>
        <dbReference type="EMBL" id="PEM67653.1"/>
    </source>
</evidence>
<feature type="transmembrane region" description="Helical" evidence="7">
    <location>
        <begin position="51"/>
        <end position="72"/>
    </location>
</feature>
<evidence type="ECO:0000259" key="8">
    <source>
        <dbReference type="PROSITE" id="PS50850"/>
    </source>
</evidence>
<feature type="transmembrane region" description="Helical" evidence="7">
    <location>
        <begin position="172"/>
        <end position="190"/>
    </location>
</feature>
<feature type="domain" description="Major facilitator superfamily (MFS) profile" evidence="8">
    <location>
        <begin position="224"/>
        <end position="423"/>
    </location>
</feature>
<dbReference type="Proteomes" id="UP000219775">
    <property type="component" value="Unassembled WGS sequence"/>
</dbReference>
<evidence type="ECO:0000313" key="10">
    <source>
        <dbReference type="Proteomes" id="UP000219775"/>
    </source>
</evidence>
<dbReference type="PROSITE" id="PS50850">
    <property type="entry name" value="MFS"/>
    <property type="match status" value="1"/>
</dbReference>
<dbReference type="PANTHER" id="PTHR23513">
    <property type="entry name" value="INTEGRAL MEMBRANE EFFLUX PROTEIN-RELATED"/>
    <property type="match status" value="1"/>
</dbReference>
<feature type="transmembrane region" description="Helical" evidence="7">
    <location>
        <begin position="358"/>
        <end position="381"/>
    </location>
</feature>
<comment type="caution">
    <text evidence="9">The sequence shown here is derived from an EMBL/GenBank/DDBJ whole genome shotgun (WGS) entry which is preliminary data.</text>
</comment>
<dbReference type="EMBL" id="NUDP01000062">
    <property type="protein sequence ID" value="PEM67653.1"/>
    <property type="molecule type" value="Genomic_DNA"/>
</dbReference>
<dbReference type="Pfam" id="PF07690">
    <property type="entry name" value="MFS_1"/>
    <property type="match status" value="1"/>
</dbReference>
<evidence type="ECO:0000256" key="7">
    <source>
        <dbReference type="SAM" id="Phobius"/>
    </source>
</evidence>